<organism evidence="1 2">
    <name type="scientific">Letharia columbiana</name>
    <dbReference type="NCBI Taxonomy" id="112416"/>
    <lineage>
        <taxon>Eukaryota</taxon>
        <taxon>Fungi</taxon>
        <taxon>Dikarya</taxon>
        <taxon>Ascomycota</taxon>
        <taxon>Pezizomycotina</taxon>
        <taxon>Lecanoromycetes</taxon>
        <taxon>OSLEUM clade</taxon>
        <taxon>Lecanoromycetidae</taxon>
        <taxon>Lecanorales</taxon>
        <taxon>Lecanorineae</taxon>
        <taxon>Parmeliaceae</taxon>
        <taxon>Letharia</taxon>
    </lineage>
</organism>
<dbReference type="EMBL" id="JACCJC010000017">
    <property type="protein sequence ID" value="KAF6236880.1"/>
    <property type="molecule type" value="Genomic_DNA"/>
</dbReference>
<protein>
    <submittedName>
        <fullName evidence="1">Uncharacterized protein</fullName>
    </submittedName>
</protein>
<name>A0A8H6FY15_9LECA</name>
<reference evidence="1 2" key="1">
    <citation type="journal article" date="2020" name="Genomics">
        <title>Complete, high-quality genomes from long-read metagenomic sequencing of two wolf lichen thalli reveals enigmatic genome architecture.</title>
        <authorList>
            <person name="McKenzie S.K."/>
            <person name="Walston R.F."/>
            <person name="Allen J.L."/>
        </authorList>
    </citation>
    <scope>NUCLEOTIDE SEQUENCE [LARGE SCALE GENOMIC DNA]</scope>
    <source>
        <strain evidence="1">WasteWater2</strain>
    </source>
</reference>
<dbReference type="AlphaFoldDB" id="A0A8H6FY15"/>
<sequence>MTMLILKHTKADTKTLARRDSVHFQGDSLLSLALRRADEGIIKQVLESELTRSYHSFRKSVYGLETKTHWASNLGPDTGMFIHNNPITPLDDWTLQKFCNKPAALYWARSAQINERCPRLTFACIYKQWFRSHNHDPNIEFGQFFANPIRISSTGPETIAGTLEAHKCLCNQAASLLNIIRRGEAGEVRLGTRTHKVREPVQRQTVIMVLTGDDNGLSAPIIFDTIRSQSLPLAKADIADDVDNIRVSLKTAVHFIADLQWQEEEAFPDLRRIATDRSIGPTTDNISFGLISADEWVDEIVHKSEEEGDNIVIEMKSAAWKMKAKQQGDSVLQREFDNFSPMWE</sequence>
<evidence type="ECO:0000313" key="1">
    <source>
        <dbReference type="EMBL" id="KAF6236880.1"/>
    </source>
</evidence>
<dbReference type="GeneID" id="59286835"/>
<keyword evidence="2" id="KW-1185">Reference proteome</keyword>
<gene>
    <name evidence="1" type="ORF">HO173_005171</name>
</gene>
<proteinExistence type="predicted"/>
<dbReference type="OrthoDB" id="5235440at2759"/>
<comment type="caution">
    <text evidence="1">The sequence shown here is derived from an EMBL/GenBank/DDBJ whole genome shotgun (WGS) entry which is preliminary data.</text>
</comment>
<accession>A0A8H6FY15</accession>
<evidence type="ECO:0000313" key="2">
    <source>
        <dbReference type="Proteomes" id="UP000578531"/>
    </source>
</evidence>
<dbReference type="RefSeq" id="XP_037166213.1">
    <property type="nucleotide sequence ID" value="XM_037307089.1"/>
</dbReference>
<dbReference type="Proteomes" id="UP000578531">
    <property type="component" value="Unassembled WGS sequence"/>
</dbReference>